<name>A0ABN8RHD7_9CNID</name>
<proteinExistence type="predicted"/>
<evidence type="ECO:0000313" key="2">
    <source>
        <dbReference type="EMBL" id="CAH3178825.1"/>
    </source>
</evidence>
<comment type="caution">
    <text evidence="2">The sequence shown here is derived from an EMBL/GenBank/DDBJ whole genome shotgun (WGS) entry which is preliminary data.</text>
</comment>
<feature type="region of interest" description="Disordered" evidence="1">
    <location>
        <begin position="187"/>
        <end position="224"/>
    </location>
</feature>
<reference evidence="2 3" key="1">
    <citation type="submission" date="2022-05" db="EMBL/GenBank/DDBJ databases">
        <authorList>
            <consortium name="Genoscope - CEA"/>
            <person name="William W."/>
        </authorList>
    </citation>
    <scope>NUCLEOTIDE SEQUENCE [LARGE SCALE GENOMIC DNA]</scope>
</reference>
<protein>
    <submittedName>
        <fullName evidence="2">Uncharacterized protein</fullName>
    </submittedName>
</protein>
<organism evidence="2 3">
    <name type="scientific">Porites evermanni</name>
    <dbReference type="NCBI Taxonomy" id="104178"/>
    <lineage>
        <taxon>Eukaryota</taxon>
        <taxon>Metazoa</taxon>
        <taxon>Cnidaria</taxon>
        <taxon>Anthozoa</taxon>
        <taxon>Hexacorallia</taxon>
        <taxon>Scleractinia</taxon>
        <taxon>Fungiina</taxon>
        <taxon>Poritidae</taxon>
        <taxon>Porites</taxon>
    </lineage>
</organism>
<dbReference type="EMBL" id="CALNXI010001876">
    <property type="protein sequence ID" value="CAH3178825.1"/>
    <property type="molecule type" value="Genomic_DNA"/>
</dbReference>
<sequence>MRERGLIDRATEADFEKDLAELEQTWNEREKAARQTSRPEFHSWFVRYQAKDMKEMLLYPVRQDMGLGYDFYYNNDPESVHRNIKARQNYKATEMPTVVEKTGKEMLSTLLNFRNHHISFYFILLYVEDAIIGNRPFEIAPGFEHFKVDEHSWTYDWSEEKRQKHLREFHEALPVVTKVPRGGIYSQQNDLGLKESGEGRQQDPEGGESPPEETREMREETSTAHSLSIPFCETGLSSVFLPSYNKAACLLLSHTNIVEAPGNHKGFLVASDTGATPYFVAVKKSLHLSV</sequence>
<feature type="compositionally biased region" description="Basic and acidic residues" evidence="1">
    <location>
        <begin position="212"/>
        <end position="222"/>
    </location>
</feature>
<feature type="compositionally biased region" description="Basic and acidic residues" evidence="1">
    <location>
        <begin position="192"/>
        <end position="203"/>
    </location>
</feature>
<keyword evidence="3" id="KW-1185">Reference proteome</keyword>
<gene>
    <name evidence="2" type="ORF">PEVE_00011981</name>
</gene>
<evidence type="ECO:0000313" key="3">
    <source>
        <dbReference type="Proteomes" id="UP001159427"/>
    </source>
</evidence>
<accession>A0ABN8RHD7</accession>
<evidence type="ECO:0000256" key="1">
    <source>
        <dbReference type="SAM" id="MobiDB-lite"/>
    </source>
</evidence>
<dbReference type="Proteomes" id="UP001159427">
    <property type="component" value="Unassembled WGS sequence"/>
</dbReference>